<comment type="caution">
    <text evidence="2">The sequence shown here is derived from an EMBL/GenBank/DDBJ whole genome shotgun (WGS) entry which is preliminary data.</text>
</comment>
<evidence type="ECO:0000313" key="2">
    <source>
        <dbReference type="EMBL" id="ERT61930.1"/>
    </source>
</evidence>
<feature type="transmembrane region" description="Helical" evidence="1">
    <location>
        <begin position="21"/>
        <end position="42"/>
    </location>
</feature>
<dbReference type="PATRIC" id="fig|1111454.3.peg.288"/>
<evidence type="ECO:0000256" key="1">
    <source>
        <dbReference type="SAM" id="Phobius"/>
    </source>
</evidence>
<dbReference type="STRING" id="1111454.HMPREF1250_1952"/>
<dbReference type="Proteomes" id="UP000017090">
    <property type="component" value="Unassembled WGS sequence"/>
</dbReference>
<dbReference type="EMBL" id="AWXA01000007">
    <property type="protein sequence ID" value="ERT61930.1"/>
    <property type="molecule type" value="Genomic_DNA"/>
</dbReference>
<dbReference type="AlphaFoldDB" id="U7URH5"/>
<evidence type="ECO:0000313" key="3">
    <source>
        <dbReference type="Proteomes" id="UP000017090"/>
    </source>
</evidence>
<gene>
    <name evidence="2" type="ORF">HMPREF1250_1952</name>
</gene>
<dbReference type="OrthoDB" id="1625636at2"/>
<protein>
    <submittedName>
        <fullName evidence="2">Uncharacterized protein</fullName>
    </submittedName>
</protein>
<name>U7URH5_9FIRM</name>
<keyword evidence="1" id="KW-0812">Transmembrane</keyword>
<proteinExistence type="predicted"/>
<keyword evidence="1" id="KW-1133">Transmembrane helix</keyword>
<sequence length="185" mass="20855">MAGQKNLNVSLMKDRKQNGFVLLDMLLSCLIFFMMFTSFLFLGTTVVKIYKDNEVREDLMRQGILIDETLYTELRFASQIETQDARIRFLDSAGKRSGFSVHNGTVYRLLSNGGEQPLSGRDTGISKQGRYAVKTFGNAPFFKDKGGFLHISFILEESSTGLAWPCRLAVRPLTELMFNGSAKEK</sequence>
<dbReference type="RefSeq" id="WP_023052826.1">
    <property type="nucleotide sequence ID" value="NZ_AWXA01000007.1"/>
</dbReference>
<accession>U7URH5</accession>
<keyword evidence="1" id="KW-0472">Membrane</keyword>
<reference evidence="2 3" key="1">
    <citation type="submission" date="2013-09" db="EMBL/GenBank/DDBJ databases">
        <authorList>
            <person name="Durkin A.S."/>
            <person name="Haft D.R."/>
            <person name="McCorrison J."/>
            <person name="Torralba M."/>
            <person name="Gillis M."/>
            <person name="Haft D.H."/>
            <person name="Methe B."/>
            <person name="Sutton G."/>
            <person name="Nelson K.E."/>
        </authorList>
    </citation>
    <scope>NUCLEOTIDE SEQUENCE [LARGE SCALE GENOMIC DNA]</scope>
    <source>
        <strain evidence="2 3">BV3C16-1</strain>
    </source>
</reference>
<organism evidence="2 3">
    <name type="scientific">Megasphaera vaginalis</name>
    <name type="common">ex Srinivasan et al. 2021</name>
    <dbReference type="NCBI Taxonomy" id="1111454"/>
    <lineage>
        <taxon>Bacteria</taxon>
        <taxon>Bacillati</taxon>
        <taxon>Bacillota</taxon>
        <taxon>Negativicutes</taxon>
        <taxon>Veillonellales</taxon>
        <taxon>Veillonellaceae</taxon>
        <taxon>Megasphaera</taxon>
    </lineage>
</organism>
<keyword evidence="3" id="KW-1185">Reference proteome</keyword>